<evidence type="ECO:0000256" key="1">
    <source>
        <dbReference type="ARBA" id="ARBA00023015"/>
    </source>
</evidence>
<comment type="caution">
    <text evidence="5">The sequence shown here is derived from an EMBL/GenBank/DDBJ whole genome shotgun (WGS) entry which is preliminary data.</text>
</comment>
<dbReference type="SUPFAM" id="SSF46785">
    <property type="entry name" value="Winged helix' DNA-binding domain"/>
    <property type="match status" value="1"/>
</dbReference>
<evidence type="ECO:0000256" key="3">
    <source>
        <dbReference type="ARBA" id="ARBA00023163"/>
    </source>
</evidence>
<accession>A0A2V5K435</accession>
<dbReference type="GO" id="GO:0003700">
    <property type="term" value="F:DNA-binding transcription factor activity"/>
    <property type="evidence" value="ECO:0007669"/>
    <property type="project" value="InterPro"/>
</dbReference>
<dbReference type="PANTHER" id="PTHR33164:SF43">
    <property type="entry name" value="HTH-TYPE TRANSCRIPTIONAL REPRESSOR YETL"/>
    <property type="match status" value="1"/>
</dbReference>
<name>A0A2V5K435_9BACL</name>
<dbReference type="InterPro" id="IPR036388">
    <property type="entry name" value="WH-like_DNA-bd_sf"/>
</dbReference>
<sequence length="150" mass="16570">MDDIRKYVTELPPEAETFFALADTTALLIGSSEKYWHSKGWNGARIRLLVEIAKAGGSILPSDLAARIGVTKANISVLLGPLERQSYIRSSGHPKDGRKRTVTLTEQGERLLRELLPGNRAVIAERMAALSEPELQQLNRLLAKLQAKPE</sequence>
<feature type="domain" description="HTH marR-type" evidence="4">
    <location>
        <begin position="14"/>
        <end position="147"/>
    </location>
</feature>
<dbReference type="Gene3D" id="1.10.10.10">
    <property type="entry name" value="Winged helix-like DNA-binding domain superfamily/Winged helix DNA-binding domain"/>
    <property type="match status" value="1"/>
</dbReference>
<evidence type="ECO:0000256" key="2">
    <source>
        <dbReference type="ARBA" id="ARBA00023125"/>
    </source>
</evidence>
<dbReference type="PANTHER" id="PTHR33164">
    <property type="entry name" value="TRANSCRIPTIONAL REGULATOR, MARR FAMILY"/>
    <property type="match status" value="1"/>
</dbReference>
<dbReference type="SMART" id="SM00347">
    <property type="entry name" value="HTH_MARR"/>
    <property type="match status" value="1"/>
</dbReference>
<dbReference type="PROSITE" id="PS01117">
    <property type="entry name" value="HTH_MARR_1"/>
    <property type="match status" value="1"/>
</dbReference>
<evidence type="ECO:0000313" key="6">
    <source>
        <dbReference type="Proteomes" id="UP000247476"/>
    </source>
</evidence>
<evidence type="ECO:0000259" key="4">
    <source>
        <dbReference type="PROSITE" id="PS50995"/>
    </source>
</evidence>
<dbReference type="Proteomes" id="UP000247476">
    <property type="component" value="Unassembled WGS sequence"/>
</dbReference>
<dbReference type="GO" id="GO:0003677">
    <property type="term" value="F:DNA binding"/>
    <property type="evidence" value="ECO:0007669"/>
    <property type="project" value="UniProtKB-KW"/>
</dbReference>
<proteinExistence type="predicted"/>
<dbReference type="InterPro" id="IPR000835">
    <property type="entry name" value="HTH_MarR-typ"/>
</dbReference>
<protein>
    <submittedName>
        <fullName evidence="5">MarR family transcriptional regulator</fullName>
    </submittedName>
</protein>
<dbReference type="Pfam" id="PF12802">
    <property type="entry name" value="MarR_2"/>
    <property type="match status" value="1"/>
</dbReference>
<keyword evidence="2" id="KW-0238">DNA-binding</keyword>
<dbReference type="OrthoDB" id="582199at2"/>
<dbReference type="RefSeq" id="WP_110842022.1">
    <property type="nucleotide sequence ID" value="NZ_QJVJ01000009.1"/>
</dbReference>
<dbReference type="EMBL" id="QJVJ01000009">
    <property type="protein sequence ID" value="PYI52654.1"/>
    <property type="molecule type" value="Genomic_DNA"/>
</dbReference>
<evidence type="ECO:0000313" key="5">
    <source>
        <dbReference type="EMBL" id="PYI52654.1"/>
    </source>
</evidence>
<dbReference type="InterPro" id="IPR036390">
    <property type="entry name" value="WH_DNA-bd_sf"/>
</dbReference>
<organism evidence="5 6">
    <name type="scientific">Paenibacillus flagellatus</name>
    <dbReference type="NCBI Taxonomy" id="2211139"/>
    <lineage>
        <taxon>Bacteria</taxon>
        <taxon>Bacillati</taxon>
        <taxon>Bacillota</taxon>
        <taxon>Bacilli</taxon>
        <taxon>Bacillales</taxon>
        <taxon>Paenibacillaceae</taxon>
        <taxon>Paenibacillus</taxon>
    </lineage>
</organism>
<dbReference type="InterPro" id="IPR023187">
    <property type="entry name" value="Tscrpt_reg_MarR-type_CS"/>
</dbReference>
<reference evidence="5 6" key="1">
    <citation type="submission" date="2018-05" db="EMBL/GenBank/DDBJ databases">
        <title>Paenibacillus flagellatus sp. nov., isolated from selenium mineral soil.</title>
        <authorList>
            <person name="Dai X."/>
        </authorList>
    </citation>
    <scope>NUCLEOTIDE SEQUENCE [LARGE SCALE GENOMIC DNA]</scope>
    <source>
        <strain evidence="5 6">DXL2</strain>
    </source>
</reference>
<dbReference type="PRINTS" id="PR00598">
    <property type="entry name" value="HTHMARR"/>
</dbReference>
<gene>
    <name evidence="5" type="ORF">DLM86_21040</name>
</gene>
<dbReference type="InterPro" id="IPR039422">
    <property type="entry name" value="MarR/SlyA-like"/>
</dbReference>
<keyword evidence="1" id="KW-0805">Transcription regulation</keyword>
<keyword evidence="3" id="KW-0804">Transcription</keyword>
<dbReference type="PROSITE" id="PS50995">
    <property type="entry name" value="HTH_MARR_2"/>
    <property type="match status" value="1"/>
</dbReference>
<dbReference type="GO" id="GO:0006950">
    <property type="term" value="P:response to stress"/>
    <property type="evidence" value="ECO:0007669"/>
    <property type="project" value="TreeGrafter"/>
</dbReference>
<dbReference type="AlphaFoldDB" id="A0A2V5K435"/>
<keyword evidence="6" id="KW-1185">Reference proteome</keyword>